<evidence type="ECO:0000313" key="7">
    <source>
        <dbReference type="EMBL" id="GLI03967.1"/>
    </source>
</evidence>
<gene>
    <name evidence="7" type="ORF">Pa4123_92490</name>
</gene>
<comment type="similarity">
    <text evidence="2">Belongs to the transposase IS30 family.</text>
</comment>
<feature type="domain" description="Integrase catalytic" evidence="6">
    <location>
        <begin position="167"/>
        <end position="329"/>
    </location>
</feature>
<dbReference type="SUPFAM" id="SSF46689">
    <property type="entry name" value="Homeodomain-like"/>
    <property type="match status" value="1"/>
</dbReference>
<dbReference type="InterPro" id="IPR001598">
    <property type="entry name" value="Transposase_IS30_CS"/>
</dbReference>
<evidence type="ECO:0000256" key="2">
    <source>
        <dbReference type="ARBA" id="ARBA00006363"/>
    </source>
</evidence>
<accession>A0ABQ5RCR8</accession>
<name>A0ABQ5RCR8_9ACTN</name>
<evidence type="ECO:0000256" key="1">
    <source>
        <dbReference type="ARBA" id="ARBA00002190"/>
    </source>
</evidence>
<comment type="caution">
    <text evidence="7">The sequence shown here is derived from an EMBL/GenBank/DDBJ whole genome shotgun (WGS) entry which is preliminary data.</text>
</comment>
<dbReference type="Gene3D" id="3.30.420.10">
    <property type="entry name" value="Ribonuclease H-like superfamily/Ribonuclease H"/>
    <property type="match status" value="1"/>
</dbReference>
<dbReference type="NCBIfam" id="NF033563">
    <property type="entry name" value="transpos_IS30"/>
    <property type="match status" value="1"/>
</dbReference>
<keyword evidence="8" id="KW-1185">Reference proteome</keyword>
<evidence type="ECO:0000313" key="8">
    <source>
        <dbReference type="Proteomes" id="UP001144280"/>
    </source>
</evidence>
<dbReference type="PROSITE" id="PS50994">
    <property type="entry name" value="INTEGRASE"/>
    <property type="match status" value="1"/>
</dbReference>
<sequence length="343" mass="38576">MAERLSALERERIGLGRAAGESIRQIARCLGRAPSTVSREVARYERYGQRYLPSAADWASWLRHRRARRPARLATDAVLRELVLTGLRQRWSPQQIAAWLRIEFPGRKEMQVSHETIYQAIYLQTRGNLRAELTRQVALRSGRAARRHRSQAAGAIRSQRPWLGLNISQRPAEAADRAVPGHWEGDLLEGTRRGGGNSAIATLVERTTRFVILVALPGGKLSEHVATQLAHAMAWLPQRLRASLTWDQGTEMAAHHQFSIATGCPVYFCDPHHPWQRGSNENTNGLLRQYFPKGRFDFTTIDQAGLDHVADELNTRPRMTLGWANLSSPGFGGELVSWFSGVR</sequence>
<keyword evidence="4" id="KW-0238">DNA-binding</keyword>
<dbReference type="Pfam" id="PF13936">
    <property type="entry name" value="HTH_38"/>
    <property type="match status" value="1"/>
</dbReference>
<dbReference type="Pfam" id="PF00665">
    <property type="entry name" value="rve"/>
    <property type="match status" value="1"/>
</dbReference>
<proteinExistence type="inferred from homology"/>
<protein>
    <submittedName>
        <fullName evidence="7">IS30 family transposase</fullName>
    </submittedName>
</protein>
<dbReference type="InterPro" id="IPR051917">
    <property type="entry name" value="Transposase-Integrase"/>
</dbReference>
<dbReference type="PROSITE" id="PS01043">
    <property type="entry name" value="TRANSPOSASE_IS30"/>
    <property type="match status" value="1"/>
</dbReference>
<reference evidence="7" key="1">
    <citation type="submission" date="2022-12" db="EMBL/GenBank/DDBJ databases">
        <title>New Phytohabitans aurantiacus sp. RD004123 nov., an actinomycete isolated from soil.</title>
        <authorList>
            <person name="Triningsih D.W."/>
            <person name="Harunari E."/>
            <person name="Igarashi Y."/>
        </authorList>
    </citation>
    <scope>NUCLEOTIDE SEQUENCE</scope>
    <source>
        <strain evidence="7">RD004123</strain>
    </source>
</reference>
<evidence type="ECO:0000259" key="6">
    <source>
        <dbReference type="PROSITE" id="PS50994"/>
    </source>
</evidence>
<keyword evidence="5" id="KW-0233">DNA recombination</keyword>
<dbReference type="InterPro" id="IPR009057">
    <property type="entry name" value="Homeodomain-like_sf"/>
</dbReference>
<dbReference type="EMBL" id="BSDI01000133">
    <property type="protein sequence ID" value="GLI03967.1"/>
    <property type="molecule type" value="Genomic_DNA"/>
</dbReference>
<dbReference type="PANTHER" id="PTHR10948:SF23">
    <property type="entry name" value="TRANSPOSASE INSI FOR INSERTION SEQUENCE ELEMENT IS30A-RELATED"/>
    <property type="match status" value="1"/>
</dbReference>
<dbReference type="InterPro" id="IPR036397">
    <property type="entry name" value="RNaseH_sf"/>
</dbReference>
<comment type="function">
    <text evidence="1">Required for the transposition of the insertion element.</text>
</comment>
<dbReference type="InterPro" id="IPR025246">
    <property type="entry name" value="IS30-like_HTH"/>
</dbReference>
<evidence type="ECO:0000256" key="5">
    <source>
        <dbReference type="ARBA" id="ARBA00023172"/>
    </source>
</evidence>
<dbReference type="InterPro" id="IPR012337">
    <property type="entry name" value="RNaseH-like_sf"/>
</dbReference>
<evidence type="ECO:0000256" key="3">
    <source>
        <dbReference type="ARBA" id="ARBA00022578"/>
    </source>
</evidence>
<dbReference type="PANTHER" id="PTHR10948">
    <property type="entry name" value="TRANSPOSASE"/>
    <property type="match status" value="1"/>
</dbReference>
<dbReference type="Proteomes" id="UP001144280">
    <property type="component" value="Unassembled WGS sequence"/>
</dbReference>
<organism evidence="7 8">
    <name type="scientific">Phytohabitans aurantiacus</name>
    <dbReference type="NCBI Taxonomy" id="3016789"/>
    <lineage>
        <taxon>Bacteria</taxon>
        <taxon>Bacillati</taxon>
        <taxon>Actinomycetota</taxon>
        <taxon>Actinomycetes</taxon>
        <taxon>Micromonosporales</taxon>
        <taxon>Micromonosporaceae</taxon>
    </lineage>
</organism>
<evidence type="ECO:0000256" key="4">
    <source>
        <dbReference type="ARBA" id="ARBA00023125"/>
    </source>
</evidence>
<dbReference type="InterPro" id="IPR053392">
    <property type="entry name" value="Transposase_IS30-like"/>
</dbReference>
<keyword evidence="3" id="KW-0815">Transposition</keyword>
<dbReference type="SUPFAM" id="SSF53098">
    <property type="entry name" value="Ribonuclease H-like"/>
    <property type="match status" value="1"/>
</dbReference>
<dbReference type="RefSeq" id="WP_281906517.1">
    <property type="nucleotide sequence ID" value="NZ_BSDI01000133.1"/>
</dbReference>
<dbReference type="InterPro" id="IPR001584">
    <property type="entry name" value="Integrase_cat-core"/>
</dbReference>